<evidence type="ECO:0000313" key="1">
    <source>
        <dbReference type="EMBL" id="EXC19583.1"/>
    </source>
</evidence>
<gene>
    <name evidence="1" type="ORF">L484_001256</name>
</gene>
<keyword evidence="2" id="KW-1185">Reference proteome</keyword>
<dbReference type="AlphaFoldDB" id="W9RZV3"/>
<accession>W9RZV3</accession>
<dbReference type="Proteomes" id="UP000030645">
    <property type="component" value="Unassembled WGS sequence"/>
</dbReference>
<sequence length="87" mass="9590">MGRNITTKKEYQTDFADLGLFDTVKQGLSLPCKGYVLNGTGGLMTCIGNLLKYVKLAGNLTFRALEVCFMVGKACGQLKLSNCYFFF</sequence>
<name>W9RZV3_9ROSA</name>
<evidence type="ECO:0000313" key="2">
    <source>
        <dbReference type="Proteomes" id="UP000030645"/>
    </source>
</evidence>
<dbReference type="EMBL" id="KE345874">
    <property type="protein sequence ID" value="EXC19583.1"/>
    <property type="molecule type" value="Genomic_DNA"/>
</dbReference>
<proteinExistence type="predicted"/>
<protein>
    <submittedName>
        <fullName evidence="1">Uncharacterized protein</fullName>
    </submittedName>
</protein>
<organism evidence="1 2">
    <name type="scientific">Morus notabilis</name>
    <dbReference type="NCBI Taxonomy" id="981085"/>
    <lineage>
        <taxon>Eukaryota</taxon>
        <taxon>Viridiplantae</taxon>
        <taxon>Streptophyta</taxon>
        <taxon>Embryophyta</taxon>
        <taxon>Tracheophyta</taxon>
        <taxon>Spermatophyta</taxon>
        <taxon>Magnoliopsida</taxon>
        <taxon>eudicotyledons</taxon>
        <taxon>Gunneridae</taxon>
        <taxon>Pentapetalae</taxon>
        <taxon>rosids</taxon>
        <taxon>fabids</taxon>
        <taxon>Rosales</taxon>
        <taxon>Moraceae</taxon>
        <taxon>Moreae</taxon>
        <taxon>Morus</taxon>
    </lineage>
</organism>
<reference evidence="2" key="1">
    <citation type="submission" date="2013-01" db="EMBL/GenBank/DDBJ databases">
        <title>Draft Genome Sequence of a Mulberry Tree, Morus notabilis C.K. Schneid.</title>
        <authorList>
            <person name="He N."/>
            <person name="Zhao S."/>
        </authorList>
    </citation>
    <scope>NUCLEOTIDE SEQUENCE</scope>
</reference>